<dbReference type="Proteomes" id="UP000541610">
    <property type="component" value="Unassembled WGS sequence"/>
</dbReference>
<dbReference type="OrthoDB" id="461870at2759"/>
<sequence>MISTLVVNDNSDEVLVDHDIGEVGIRLKTVVKGIFPCVVGSDACSMFRLRDLVMSAVETSPLRREIEVRDVGDCWEEFGALVGQSGRPAPLQERGWRDRVTDDNAVTGTDTATNEVWTDLGVGLQPEYCPPWPLALSQQEAMRSLLARGSPWELEEVRAAQWGVRWQPVDETVMVNSVTAGARYVIDVPPASYNAEDEARLSPVAMDSFVILVACGTVYAHDDTYYCHCCQAPVKLRPYGPTENRLQPALRHIDKLGHKDGQFNEVVHKKSSAWRIYPYFWISHPVFKTGVTARMLMDGMRSSRLHPALWPLAHAMQSELTVDVHSVYIHAGRGSLMVFERSRDKRWPSAVVKGDPPFVFVEATCPSSSLLDGLLGELYRSAKPPPRRDLPLPRTVNAGLAQGSCNVSTPPRTTGGSACSKDGPTSASSPEDTAASGDVWKDTVESFRQVLEEEVSPSAFVFVVPPEVATAVSSLLEDIGAWEQARMFPVEGLLACMSSTTPTVRSVVNDQFLEKENDGLEKRSLEVRSSEDRLVASAAPSRRRPSNDFDWSTDQVLQRAGVPHPGWGDALRPRPDVRFNDVVPRSSARAGRGDVWWLYDDDIKVKDSAELRDLKGFWKGFPSACRALADDAELVINHRLCAGQIPAWDWDVSGKMLFLNELLAGPKVWKRDGDVWPEPYLVSASGILRWLRSASVPALAVFYHCEGGHIDGPVRNDCSVVCCCQRHCERALHQVQRLARVTPLRPDGMVFVARSLRAFLPVMKDELGRDSGLRKPEALVQHIYKYEAVRAREGVQPFPNEEAFPWPEVYSDVRPDEWFYAPETDEARRQQRREQLSGPYSLNSWWRWDPKVELKDVSNWVLDRYKSIGH</sequence>
<protein>
    <submittedName>
        <fullName evidence="2">Uncharacterized protein</fullName>
    </submittedName>
</protein>
<evidence type="ECO:0000313" key="2">
    <source>
        <dbReference type="EMBL" id="KAF4693398.1"/>
    </source>
</evidence>
<name>A0A7J6PB75_PEROL</name>
<accession>A0A7J6PB75</accession>
<evidence type="ECO:0000256" key="1">
    <source>
        <dbReference type="SAM" id="MobiDB-lite"/>
    </source>
</evidence>
<dbReference type="EMBL" id="JABANP010000046">
    <property type="protein sequence ID" value="KAF4693398.1"/>
    <property type="molecule type" value="Genomic_DNA"/>
</dbReference>
<organism evidence="2 3">
    <name type="scientific">Perkinsus olseni</name>
    <name type="common">Perkinsus atlanticus</name>
    <dbReference type="NCBI Taxonomy" id="32597"/>
    <lineage>
        <taxon>Eukaryota</taxon>
        <taxon>Sar</taxon>
        <taxon>Alveolata</taxon>
        <taxon>Perkinsozoa</taxon>
        <taxon>Perkinsea</taxon>
        <taxon>Perkinsida</taxon>
        <taxon>Perkinsidae</taxon>
        <taxon>Perkinsus</taxon>
    </lineage>
</organism>
<comment type="caution">
    <text evidence="2">The sequence shown here is derived from an EMBL/GenBank/DDBJ whole genome shotgun (WGS) entry which is preliminary data.</text>
</comment>
<feature type="region of interest" description="Disordered" evidence="1">
    <location>
        <begin position="400"/>
        <end position="438"/>
    </location>
</feature>
<reference evidence="2 3" key="1">
    <citation type="submission" date="2020-04" db="EMBL/GenBank/DDBJ databases">
        <title>Perkinsus olseni comparative genomics.</title>
        <authorList>
            <person name="Bogema D.R."/>
        </authorList>
    </citation>
    <scope>NUCLEOTIDE SEQUENCE [LARGE SCALE GENOMIC DNA]</scope>
    <source>
        <strain evidence="2">00978-12</strain>
    </source>
</reference>
<evidence type="ECO:0000313" key="3">
    <source>
        <dbReference type="Proteomes" id="UP000541610"/>
    </source>
</evidence>
<proteinExistence type="predicted"/>
<feature type="compositionally biased region" description="Polar residues" evidence="1">
    <location>
        <begin position="403"/>
        <end position="431"/>
    </location>
</feature>
<dbReference type="AlphaFoldDB" id="A0A7J6PB75"/>
<gene>
    <name evidence="2" type="ORF">FOZ60_011178</name>
</gene>